<accession>A0ABT9QFE1</accession>
<evidence type="ECO:0000313" key="2">
    <source>
        <dbReference type="Proteomes" id="UP001225356"/>
    </source>
</evidence>
<comment type="caution">
    <text evidence="1">The sequence shown here is derived from an EMBL/GenBank/DDBJ whole genome shotgun (WGS) entry which is preliminary data.</text>
</comment>
<keyword evidence="2" id="KW-1185">Reference proteome</keyword>
<reference evidence="1 2" key="1">
    <citation type="submission" date="2023-07" db="EMBL/GenBank/DDBJ databases">
        <title>Sequencing the genomes of 1000 actinobacteria strains.</title>
        <authorList>
            <person name="Klenk H.-P."/>
        </authorList>
    </citation>
    <scope>NUCLEOTIDE SEQUENCE [LARGE SCALE GENOMIC DNA]</scope>
    <source>
        <strain evidence="1 2">DSM 46740</strain>
    </source>
</reference>
<name>A0ABT9QFE1_9ACTN</name>
<sequence>MNRNWCVRTKSGNIAVKEIQDMDATRDAFQRLVTTALAPRSSRFPSLNPLHSAGGGYS</sequence>
<proteinExistence type="predicted"/>
<dbReference type="Proteomes" id="UP001225356">
    <property type="component" value="Unassembled WGS sequence"/>
</dbReference>
<gene>
    <name evidence="1" type="ORF">J2853_004697</name>
</gene>
<evidence type="ECO:0000313" key="1">
    <source>
        <dbReference type="EMBL" id="MDP9845486.1"/>
    </source>
</evidence>
<protein>
    <submittedName>
        <fullName evidence="1">Uncharacterized protein</fullName>
    </submittedName>
</protein>
<dbReference type="EMBL" id="JAUSQU010000001">
    <property type="protein sequence ID" value="MDP9845486.1"/>
    <property type="molecule type" value="Genomic_DNA"/>
</dbReference>
<organism evidence="1 2">
    <name type="scientific">Streptosporangium lutulentum</name>
    <dbReference type="NCBI Taxonomy" id="1461250"/>
    <lineage>
        <taxon>Bacteria</taxon>
        <taxon>Bacillati</taxon>
        <taxon>Actinomycetota</taxon>
        <taxon>Actinomycetes</taxon>
        <taxon>Streptosporangiales</taxon>
        <taxon>Streptosporangiaceae</taxon>
        <taxon>Streptosporangium</taxon>
    </lineage>
</organism>